<dbReference type="Pfam" id="PF00005">
    <property type="entry name" value="ABC_tran"/>
    <property type="match status" value="1"/>
</dbReference>
<dbReference type="InterPro" id="IPR011527">
    <property type="entry name" value="ABC1_TM_dom"/>
</dbReference>
<dbReference type="InterPro" id="IPR003439">
    <property type="entry name" value="ABC_transporter-like_ATP-bd"/>
</dbReference>
<feature type="transmembrane region" description="Helical" evidence="5">
    <location>
        <begin position="279"/>
        <end position="297"/>
    </location>
</feature>
<dbReference type="Gene3D" id="3.40.50.300">
    <property type="entry name" value="P-loop containing nucleotide triphosphate hydrolases"/>
    <property type="match status" value="1"/>
</dbReference>
<dbReference type="CDD" id="cd18573">
    <property type="entry name" value="ABC_6TM_ABCB10_like"/>
    <property type="match status" value="1"/>
</dbReference>
<name>A0ABD3P8V7_9STRA</name>
<dbReference type="InterPro" id="IPR036640">
    <property type="entry name" value="ABC1_TM_sf"/>
</dbReference>
<sequence>MSAQAHKRILRQPLSCGLLHRVVLLPVRFDAKKTLPLIHHDNSKINWIVPTPKPTDSSRPSLFLQRTFSSSADKQADLVAKSGAEQHGNDLLTSDHDILDKESTSATSSQRYTNQEILQRLYETARPERNLIAASAATLAVTSSITLLLPYACGHVLDMAILEATAAGGASSDFSPFSISLGLFGLTCTAGIGVALRTTMLNIAGNRIVCRIRRNLFASILSQESAFFDAHKSGDLISRLSNDAYFIKSAMTTEAVAGLRGVVMSVGSTSLLFYTSPTLAIVSLMSIPPVFLAARIVGRRLNNKQKQVQELHGKAVSVAEEVFGGFKTVQLFNAEMMEYNRYSKSIIAAHDEEIQVGKTKAIFDGLVHVAANGAVLLVLGYGGKLVLANQMTAGDLTGFLMYSLLMAGNLSSLSGTYAEMIKSIAAAGRTFDIIDRVPQIPSSFRNAEETRVHKIFDASDAIIRSLDGHREAISISFQNVEFAYPARPNVPVLGPNFSLDIRAGEKIAIVGGSGSGKSTVSLLLARLYNLNKGSILINGHSIENMDPAFLREQIGVVSQEPLLFDGTIADNIRYGRSSASDEDVKEAARAAHVTHFTDHLPHGLATQVGQRGAQLR</sequence>
<dbReference type="SUPFAM" id="SSF52540">
    <property type="entry name" value="P-loop containing nucleoside triphosphate hydrolases"/>
    <property type="match status" value="1"/>
</dbReference>
<keyword evidence="4 5" id="KW-0472">Membrane</keyword>
<evidence type="ECO:0000313" key="7">
    <source>
        <dbReference type="EMBL" id="KAL3784448.1"/>
    </source>
</evidence>
<organism evidence="7 8">
    <name type="scientific">Cyclotella cryptica</name>
    <dbReference type="NCBI Taxonomy" id="29204"/>
    <lineage>
        <taxon>Eukaryota</taxon>
        <taxon>Sar</taxon>
        <taxon>Stramenopiles</taxon>
        <taxon>Ochrophyta</taxon>
        <taxon>Bacillariophyta</taxon>
        <taxon>Coscinodiscophyceae</taxon>
        <taxon>Thalassiosirophycidae</taxon>
        <taxon>Stephanodiscales</taxon>
        <taxon>Stephanodiscaceae</taxon>
        <taxon>Cyclotella</taxon>
    </lineage>
</organism>
<dbReference type="SUPFAM" id="SSF90123">
    <property type="entry name" value="ABC transporter transmembrane region"/>
    <property type="match status" value="1"/>
</dbReference>
<dbReference type="Proteomes" id="UP001516023">
    <property type="component" value="Unassembled WGS sequence"/>
</dbReference>
<dbReference type="Pfam" id="PF00664">
    <property type="entry name" value="ABC_membrane"/>
    <property type="match status" value="1"/>
</dbReference>
<keyword evidence="8" id="KW-1185">Reference proteome</keyword>
<evidence type="ECO:0000256" key="2">
    <source>
        <dbReference type="ARBA" id="ARBA00022692"/>
    </source>
</evidence>
<evidence type="ECO:0000256" key="5">
    <source>
        <dbReference type="SAM" id="Phobius"/>
    </source>
</evidence>
<evidence type="ECO:0000259" key="6">
    <source>
        <dbReference type="PROSITE" id="PS50929"/>
    </source>
</evidence>
<accession>A0ABD3P8V7</accession>
<dbReference type="InterPro" id="IPR039421">
    <property type="entry name" value="Type_1_exporter"/>
</dbReference>
<evidence type="ECO:0000256" key="4">
    <source>
        <dbReference type="ARBA" id="ARBA00023136"/>
    </source>
</evidence>
<evidence type="ECO:0000256" key="3">
    <source>
        <dbReference type="ARBA" id="ARBA00022989"/>
    </source>
</evidence>
<dbReference type="EMBL" id="JABMIG020000236">
    <property type="protein sequence ID" value="KAL3784448.1"/>
    <property type="molecule type" value="Genomic_DNA"/>
</dbReference>
<keyword evidence="2 5" id="KW-0812">Transmembrane</keyword>
<keyword evidence="3 5" id="KW-1133">Transmembrane helix</keyword>
<protein>
    <recommendedName>
        <fullName evidence="6">ABC transmembrane type-1 domain-containing protein</fullName>
    </recommendedName>
</protein>
<feature type="transmembrane region" description="Helical" evidence="5">
    <location>
        <begin position="177"/>
        <end position="196"/>
    </location>
</feature>
<comment type="caution">
    <text evidence="7">The sequence shown here is derived from an EMBL/GenBank/DDBJ whole genome shotgun (WGS) entry which is preliminary data.</text>
</comment>
<gene>
    <name evidence="7" type="ORF">HJC23_002492</name>
</gene>
<feature type="domain" description="ABC transmembrane type-1" evidence="6">
    <location>
        <begin position="133"/>
        <end position="422"/>
    </location>
</feature>
<evidence type="ECO:0000313" key="8">
    <source>
        <dbReference type="Proteomes" id="UP001516023"/>
    </source>
</evidence>
<dbReference type="InterPro" id="IPR027417">
    <property type="entry name" value="P-loop_NTPase"/>
</dbReference>
<reference evidence="7 8" key="1">
    <citation type="journal article" date="2020" name="G3 (Bethesda)">
        <title>Improved Reference Genome for Cyclotella cryptica CCMP332, a Model for Cell Wall Morphogenesis, Salinity Adaptation, and Lipid Production in Diatoms (Bacillariophyta).</title>
        <authorList>
            <person name="Roberts W.R."/>
            <person name="Downey K.M."/>
            <person name="Ruck E.C."/>
            <person name="Traller J.C."/>
            <person name="Alverson A.J."/>
        </authorList>
    </citation>
    <scope>NUCLEOTIDE SEQUENCE [LARGE SCALE GENOMIC DNA]</scope>
    <source>
        <strain evidence="7 8">CCMP332</strain>
    </source>
</reference>
<dbReference type="AlphaFoldDB" id="A0ABD3P8V7"/>
<dbReference type="Gene3D" id="1.20.1560.10">
    <property type="entry name" value="ABC transporter type 1, transmembrane domain"/>
    <property type="match status" value="1"/>
</dbReference>
<evidence type="ECO:0000256" key="1">
    <source>
        <dbReference type="ARBA" id="ARBA00004141"/>
    </source>
</evidence>
<feature type="transmembrane region" description="Helical" evidence="5">
    <location>
        <begin position="131"/>
        <end position="157"/>
    </location>
</feature>
<dbReference type="PANTHER" id="PTHR43394">
    <property type="entry name" value="ATP-DEPENDENT PERMEASE MDL1, MITOCHONDRIAL"/>
    <property type="match status" value="1"/>
</dbReference>
<dbReference type="PANTHER" id="PTHR43394:SF1">
    <property type="entry name" value="ATP-BINDING CASSETTE SUB-FAMILY B MEMBER 10, MITOCHONDRIAL"/>
    <property type="match status" value="1"/>
</dbReference>
<dbReference type="GO" id="GO:0016020">
    <property type="term" value="C:membrane"/>
    <property type="evidence" value="ECO:0007669"/>
    <property type="project" value="UniProtKB-SubCell"/>
</dbReference>
<dbReference type="PROSITE" id="PS50929">
    <property type="entry name" value="ABC_TM1F"/>
    <property type="match status" value="1"/>
</dbReference>
<proteinExistence type="predicted"/>
<comment type="subcellular location">
    <subcellularLocation>
        <location evidence="1">Membrane</location>
        <topology evidence="1">Multi-pass membrane protein</topology>
    </subcellularLocation>
</comment>